<dbReference type="InterPro" id="IPR015422">
    <property type="entry name" value="PyrdxlP-dep_Trfase_small"/>
</dbReference>
<dbReference type="RefSeq" id="WP_034936960.1">
    <property type="nucleotide sequence ID" value="NZ_JFHN01000045.1"/>
</dbReference>
<dbReference type="OrthoDB" id="9801052at2"/>
<comment type="cofactor">
    <cofactor evidence="1">
        <name>pyridoxal 5'-phosphate</name>
        <dbReference type="ChEBI" id="CHEBI:597326"/>
    </cofactor>
</comment>
<dbReference type="PATRIC" id="fig|69222.5.peg.2131"/>
<dbReference type="GO" id="GO:0030170">
    <property type="term" value="F:pyridoxal phosphate binding"/>
    <property type="evidence" value="ECO:0007669"/>
    <property type="project" value="InterPro"/>
</dbReference>
<sequence>MSHIYSPHWPPYTVLTGKDERPLISHGQGIYLFAENGERYLDGISGCYNHCLGHSHPELIAVLQQQIATLMHACNIYSNTQLPGQLAEKIASKLTDTGLRNSFFVGSGSEGVESALKMAWQYQVNCGRMQRTKIMAIDGAYHGCTLGAMMATRRAFINEGILPSLLADNTITMPPPTQLKDLDAWQNVFEQQQDTIAAVIIEPIMAMEGTRLLPEGFLQQLSALANKYDIPLICDEVYCGIGRAGAFCESISQGAHPDIVIFSKCLGGGVPVTAVIATEKIADSFKGQALPFFRHGHTQSGNLLGCRAGLFILDYLDKHHLYDAVVEKGNRLLRLIRDALPQTDGLLSLQGKGLMLSMTFASPMLCGRAQAVIRQHGVIVGAAGCYLKLAPAFTLSDKEAEELAQRITTALASLP</sequence>
<dbReference type="Pfam" id="PF00202">
    <property type="entry name" value="Aminotran_3"/>
    <property type="match status" value="1"/>
</dbReference>
<dbReference type="InterPro" id="IPR015424">
    <property type="entry name" value="PyrdxlP-dep_Trfase"/>
</dbReference>
<evidence type="ECO:0000256" key="1">
    <source>
        <dbReference type="ARBA" id="ARBA00001933"/>
    </source>
</evidence>
<keyword evidence="2 6" id="KW-0032">Aminotransferase</keyword>
<proteinExistence type="inferred from homology"/>
<evidence type="ECO:0000313" key="6">
    <source>
        <dbReference type="EMBL" id="EXU75559.1"/>
    </source>
</evidence>
<dbReference type="AlphaFoldDB" id="A0A014MBU3"/>
<keyword evidence="7" id="KW-1185">Reference proteome</keyword>
<dbReference type="FunFam" id="3.40.640.10:FF:000004">
    <property type="entry name" value="Acetylornithine aminotransferase"/>
    <property type="match status" value="1"/>
</dbReference>
<dbReference type="InterPro" id="IPR005814">
    <property type="entry name" value="Aminotrans_3"/>
</dbReference>
<dbReference type="EMBL" id="JFHN01000045">
    <property type="protein sequence ID" value="EXU75559.1"/>
    <property type="molecule type" value="Genomic_DNA"/>
</dbReference>
<keyword evidence="4 5" id="KW-0663">Pyridoxal phosphate</keyword>
<evidence type="ECO:0000256" key="4">
    <source>
        <dbReference type="ARBA" id="ARBA00022898"/>
    </source>
</evidence>
<dbReference type="GO" id="GO:0042802">
    <property type="term" value="F:identical protein binding"/>
    <property type="evidence" value="ECO:0007669"/>
    <property type="project" value="TreeGrafter"/>
</dbReference>
<dbReference type="PANTHER" id="PTHR11986">
    <property type="entry name" value="AMINOTRANSFERASE CLASS III"/>
    <property type="match status" value="1"/>
</dbReference>
<dbReference type="InterPro" id="IPR050103">
    <property type="entry name" value="Class-III_PLP-dep_AT"/>
</dbReference>
<gene>
    <name evidence="6" type="ORF">BG55_10325</name>
</gene>
<accession>A0A014MBU3</accession>
<evidence type="ECO:0000313" key="7">
    <source>
        <dbReference type="Proteomes" id="UP000019918"/>
    </source>
</evidence>
<evidence type="ECO:0000256" key="5">
    <source>
        <dbReference type="RuleBase" id="RU003560"/>
    </source>
</evidence>
<name>A0A014MBU3_9GAMM</name>
<dbReference type="CDD" id="cd00610">
    <property type="entry name" value="OAT_like"/>
    <property type="match status" value="1"/>
</dbReference>
<dbReference type="Gene3D" id="3.90.1150.10">
    <property type="entry name" value="Aspartate Aminotransferase, domain 1"/>
    <property type="match status" value="1"/>
</dbReference>
<keyword evidence="3 6" id="KW-0808">Transferase</keyword>
<organism evidence="6 7">
    <name type="scientific">Erwinia mallotivora</name>
    <dbReference type="NCBI Taxonomy" id="69222"/>
    <lineage>
        <taxon>Bacteria</taxon>
        <taxon>Pseudomonadati</taxon>
        <taxon>Pseudomonadota</taxon>
        <taxon>Gammaproteobacteria</taxon>
        <taxon>Enterobacterales</taxon>
        <taxon>Erwiniaceae</taxon>
        <taxon>Erwinia</taxon>
    </lineage>
</organism>
<comment type="similarity">
    <text evidence="5">Belongs to the class-III pyridoxal-phosphate-dependent aminotransferase family.</text>
</comment>
<dbReference type="PANTHER" id="PTHR11986:SF79">
    <property type="entry name" value="ACETYLORNITHINE AMINOTRANSFERASE, MITOCHONDRIAL"/>
    <property type="match status" value="1"/>
</dbReference>
<evidence type="ECO:0000256" key="2">
    <source>
        <dbReference type="ARBA" id="ARBA00022576"/>
    </source>
</evidence>
<comment type="caution">
    <text evidence="6">The sequence shown here is derived from an EMBL/GenBank/DDBJ whole genome shotgun (WGS) entry which is preliminary data.</text>
</comment>
<dbReference type="SUPFAM" id="SSF53383">
    <property type="entry name" value="PLP-dependent transferases"/>
    <property type="match status" value="1"/>
</dbReference>
<dbReference type="PROSITE" id="PS00600">
    <property type="entry name" value="AA_TRANSFER_CLASS_3"/>
    <property type="match status" value="1"/>
</dbReference>
<dbReference type="InterPro" id="IPR049704">
    <property type="entry name" value="Aminotrans_3_PPA_site"/>
</dbReference>
<dbReference type="InterPro" id="IPR015421">
    <property type="entry name" value="PyrdxlP-dep_Trfase_major"/>
</dbReference>
<dbReference type="Proteomes" id="UP000019918">
    <property type="component" value="Unassembled WGS sequence"/>
</dbReference>
<protein>
    <submittedName>
        <fullName evidence="6">Adenosylmethionine-8-amino-7-oxononanoate aminotransferase</fullName>
    </submittedName>
</protein>
<dbReference type="STRING" id="69222.BG55_10325"/>
<dbReference type="PIRSF" id="PIRSF000521">
    <property type="entry name" value="Transaminase_4ab_Lys_Orn"/>
    <property type="match status" value="1"/>
</dbReference>
<reference evidence="6 7" key="1">
    <citation type="submission" date="2014-02" db="EMBL/GenBank/DDBJ databases">
        <title>Draft genome of Erwinia mallotivora strain BT-MARDI, a papaya dieback pathogen.</title>
        <authorList>
            <person name="Redzuan R."/>
            <person name="Abu Bakar N."/>
            <person name="Badrun R."/>
            <person name="Mohd Raih M.F."/>
            <person name="Rozano L."/>
            <person name="Mat Amin N."/>
        </authorList>
    </citation>
    <scope>NUCLEOTIDE SEQUENCE [LARGE SCALE GENOMIC DNA]</scope>
    <source>
        <strain evidence="6 7">BT-MARDI</strain>
    </source>
</reference>
<evidence type="ECO:0000256" key="3">
    <source>
        <dbReference type="ARBA" id="ARBA00022679"/>
    </source>
</evidence>
<dbReference type="GO" id="GO:0008483">
    <property type="term" value="F:transaminase activity"/>
    <property type="evidence" value="ECO:0007669"/>
    <property type="project" value="UniProtKB-KW"/>
</dbReference>
<dbReference type="Gene3D" id="3.40.640.10">
    <property type="entry name" value="Type I PLP-dependent aspartate aminotransferase-like (Major domain)"/>
    <property type="match status" value="1"/>
</dbReference>